<feature type="active site" description="Proton acceptor" evidence="6">
    <location>
        <position position="67"/>
    </location>
</feature>
<dbReference type="InterPro" id="IPR003697">
    <property type="entry name" value="Maf-like"/>
</dbReference>
<evidence type="ECO:0000256" key="2">
    <source>
        <dbReference type="ARBA" id="ARBA00004496"/>
    </source>
</evidence>
<comment type="cofactor">
    <cofactor evidence="1 6">
        <name>a divalent metal cation</name>
        <dbReference type="ChEBI" id="CHEBI:60240"/>
    </cofactor>
</comment>
<dbReference type="GO" id="GO:0009117">
    <property type="term" value="P:nucleotide metabolic process"/>
    <property type="evidence" value="ECO:0007669"/>
    <property type="project" value="UniProtKB-KW"/>
</dbReference>
<dbReference type="AlphaFoldDB" id="A0A3Q9HS82"/>
<comment type="caution">
    <text evidence="6">Lacks conserved residue(s) required for the propagation of feature annotation.</text>
</comment>
<dbReference type="PANTHER" id="PTHR43213">
    <property type="entry name" value="BIFUNCTIONAL DTTP/UTP PYROPHOSPHATASE/METHYLTRANSFERASE PROTEIN-RELATED"/>
    <property type="match status" value="1"/>
</dbReference>
<dbReference type="EMBL" id="CP016379">
    <property type="protein sequence ID" value="AZR73289.1"/>
    <property type="molecule type" value="Genomic_DNA"/>
</dbReference>
<feature type="site" description="Important for substrate specificity" evidence="6">
    <location>
        <position position="152"/>
    </location>
</feature>
<dbReference type="OrthoDB" id="9807767at2"/>
<keyword evidence="8" id="KW-1185">Reference proteome</keyword>
<evidence type="ECO:0000256" key="4">
    <source>
        <dbReference type="ARBA" id="ARBA00022801"/>
    </source>
</evidence>
<dbReference type="Pfam" id="PF02545">
    <property type="entry name" value="Maf"/>
    <property type="match status" value="1"/>
</dbReference>
<comment type="subcellular location">
    <subcellularLocation>
        <location evidence="2 6">Cytoplasm</location>
    </subcellularLocation>
</comment>
<dbReference type="CDD" id="cd00555">
    <property type="entry name" value="Maf"/>
    <property type="match status" value="1"/>
</dbReference>
<dbReference type="GO" id="GO:0005737">
    <property type="term" value="C:cytoplasm"/>
    <property type="evidence" value="ECO:0007669"/>
    <property type="project" value="UniProtKB-SubCell"/>
</dbReference>
<name>A0A3Q9HS82_9FIRM</name>
<comment type="similarity">
    <text evidence="6">Belongs to the Maf family. YhdE subfamily.</text>
</comment>
<keyword evidence="5 6" id="KW-0546">Nucleotide metabolism</keyword>
<evidence type="ECO:0000256" key="3">
    <source>
        <dbReference type="ARBA" id="ARBA00022490"/>
    </source>
</evidence>
<keyword evidence="3 6" id="KW-0963">Cytoplasm</keyword>
<keyword evidence="4 6" id="KW-0378">Hydrolase</keyword>
<dbReference type="GO" id="GO:0036218">
    <property type="term" value="F:dTTP diphosphatase activity"/>
    <property type="evidence" value="ECO:0007669"/>
    <property type="project" value="RHEA"/>
</dbReference>
<comment type="catalytic activity">
    <reaction evidence="6">
        <text>dTTP + H2O = dTMP + diphosphate + H(+)</text>
        <dbReference type="Rhea" id="RHEA:28534"/>
        <dbReference type="ChEBI" id="CHEBI:15377"/>
        <dbReference type="ChEBI" id="CHEBI:15378"/>
        <dbReference type="ChEBI" id="CHEBI:33019"/>
        <dbReference type="ChEBI" id="CHEBI:37568"/>
        <dbReference type="ChEBI" id="CHEBI:63528"/>
        <dbReference type="EC" id="3.6.1.9"/>
    </reaction>
</comment>
<dbReference type="PANTHER" id="PTHR43213:SF5">
    <property type="entry name" value="BIFUNCTIONAL DTTP_UTP PYROPHOSPHATASE_METHYLTRANSFERASE PROTEIN-RELATED"/>
    <property type="match status" value="1"/>
</dbReference>
<dbReference type="GO" id="GO:0036221">
    <property type="term" value="F:UTP diphosphatase activity"/>
    <property type="evidence" value="ECO:0007669"/>
    <property type="project" value="RHEA"/>
</dbReference>
<evidence type="ECO:0000256" key="1">
    <source>
        <dbReference type="ARBA" id="ARBA00001968"/>
    </source>
</evidence>
<proteinExistence type="inferred from homology"/>
<dbReference type="NCBIfam" id="TIGR00172">
    <property type="entry name" value="maf"/>
    <property type="match status" value="1"/>
</dbReference>
<organism evidence="7 8">
    <name type="scientific">Anoxybacter fermentans</name>
    <dbReference type="NCBI Taxonomy" id="1323375"/>
    <lineage>
        <taxon>Bacteria</taxon>
        <taxon>Bacillati</taxon>
        <taxon>Bacillota</taxon>
        <taxon>Clostridia</taxon>
        <taxon>Halanaerobiales</taxon>
        <taxon>Anoxybacter</taxon>
    </lineage>
</organism>
<dbReference type="Proteomes" id="UP000267250">
    <property type="component" value="Chromosome"/>
</dbReference>
<dbReference type="KEGG" id="aft:BBF96_07760"/>
<sequence>MKKLILASASPRRRDLLKQIGLEFDIIPSNVDETIKESDPVQLVKKLALLKAKDVAQRANGLVIGADTIVVDGQTVLGKPGSKKEAFQMLKSLSGRKHQVMTGVAVVDSENNNEWVDVEITQVYFRDLSDAEIERYVASGEPMDKAGAYAIQGKGALFVEKIEGCFFNVVGLPLLKTVQILKKADAEIKKYI</sequence>
<dbReference type="HAMAP" id="MF_00528">
    <property type="entry name" value="Maf"/>
    <property type="match status" value="1"/>
</dbReference>
<comment type="function">
    <text evidence="6">Nucleoside triphosphate pyrophosphatase that hydrolyzes dTTP and UTP. May have a dual role in cell division arrest and in preventing the incorporation of modified nucleotides into cellular nucleic acids.</text>
</comment>
<dbReference type="FunFam" id="3.90.950.10:FF:000005">
    <property type="entry name" value="7-methyl-GTP pyrophosphatase"/>
    <property type="match status" value="1"/>
</dbReference>
<gene>
    <name evidence="7" type="ORF">BBF96_07760</name>
</gene>
<evidence type="ECO:0000256" key="5">
    <source>
        <dbReference type="ARBA" id="ARBA00023080"/>
    </source>
</evidence>
<dbReference type="PIRSF" id="PIRSF006305">
    <property type="entry name" value="Maf"/>
    <property type="match status" value="1"/>
</dbReference>
<dbReference type="EC" id="3.6.1.9" evidence="6"/>
<evidence type="ECO:0000313" key="7">
    <source>
        <dbReference type="EMBL" id="AZR73289.1"/>
    </source>
</evidence>
<accession>A0A3Q9HS82</accession>
<comment type="catalytic activity">
    <reaction evidence="6">
        <text>UTP + H2O = UMP + diphosphate + H(+)</text>
        <dbReference type="Rhea" id="RHEA:29395"/>
        <dbReference type="ChEBI" id="CHEBI:15377"/>
        <dbReference type="ChEBI" id="CHEBI:15378"/>
        <dbReference type="ChEBI" id="CHEBI:33019"/>
        <dbReference type="ChEBI" id="CHEBI:46398"/>
        <dbReference type="ChEBI" id="CHEBI:57865"/>
        <dbReference type="EC" id="3.6.1.9"/>
    </reaction>
</comment>
<evidence type="ECO:0000313" key="8">
    <source>
        <dbReference type="Proteomes" id="UP000267250"/>
    </source>
</evidence>
<dbReference type="SUPFAM" id="SSF52972">
    <property type="entry name" value="ITPase-like"/>
    <property type="match status" value="1"/>
</dbReference>
<reference evidence="7 8" key="1">
    <citation type="submission" date="2016-07" db="EMBL/GenBank/DDBJ databases">
        <title>Genome and transcriptome analysis of iron-reducing fermentative bacteria Anoxybacter fermentans.</title>
        <authorList>
            <person name="Zeng X."/>
            <person name="Shao Z."/>
        </authorList>
    </citation>
    <scope>NUCLEOTIDE SEQUENCE [LARGE SCALE GENOMIC DNA]</scope>
    <source>
        <strain evidence="7 8">DY22613</strain>
    </source>
</reference>
<dbReference type="Gene3D" id="3.90.950.10">
    <property type="match status" value="1"/>
</dbReference>
<evidence type="ECO:0000256" key="6">
    <source>
        <dbReference type="HAMAP-Rule" id="MF_00528"/>
    </source>
</evidence>
<feature type="site" description="Important for substrate specificity" evidence="6">
    <location>
        <position position="68"/>
    </location>
</feature>
<dbReference type="InterPro" id="IPR029001">
    <property type="entry name" value="ITPase-like_fam"/>
</dbReference>
<dbReference type="RefSeq" id="WP_127016617.1">
    <property type="nucleotide sequence ID" value="NZ_CP016379.1"/>
</dbReference>
<protein>
    <recommendedName>
        <fullName evidence="6">dTTP/UTP pyrophosphatase</fullName>
        <shortName evidence="6">dTTPase/UTPase</shortName>
        <ecNumber evidence="6">3.6.1.9</ecNumber>
    </recommendedName>
    <alternativeName>
        <fullName evidence="6">Nucleoside triphosphate pyrophosphatase</fullName>
    </alternativeName>
    <alternativeName>
        <fullName evidence="6">Nucleotide pyrophosphatase</fullName>
        <shortName evidence="6">Nucleotide PPase</shortName>
    </alternativeName>
</protein>
<feature type="site" description="Important for substrate specificity" evidence="6">
    <location>
        <position position="12"/>
    </location>
</feature>